<comment type="subcellular location">
    <subcellularLocation>
        <location evidence="1">Membrane</location>
        <topology evidence="1">Single-pass membrane protein</topology>
    </subcellularLocation>
</comment>
<dbReference type="Proteomes" id="UP001046870">
    <property type="component" value="Chromosome 23"/>
</dbReference>
<evidence type="ECO:0000256" key="7">
    <source>
        <dbReference type="ARBA" id="ARBA00023157"/>
    </source>
</evidence>
<keyword evidence="7 9" id="KW-1015">Disulfide bond</keyword>
<accession>A0A9D3PAP5</accession>
<keyword evidence="2 11" id="KW-0812">Transmembrane</keyword>
<dbReference type="FunFam" id="3.10.250.10:FF:000016">
    <property type="entry name" value="Scavenger receptor cysteine-rich protein type 12"/>
    <property type="match status" value="1"/>
</dbReference>
<proteinExistence type="predicted"/>
<dbReference type="Gene3D" id="3.10.250.10">
    <property type="entry name" value="SRCR-like domain"/>
    <property type="match status" value="1"/>
</dbReference>
<comment type="caution">
    <text evidence="13">The sequence shown here is derived from an EMBL/GenBank/DDBJ whole genome shotgun (WGS) entry which is preliminary data.</text>
</comment>
<dbReference type="Pfam" id="PF00530">
    <property type="entry name" value="SRCR"/>
    <property type="match status" value="1"/>
</dbReference>
<evidence type="ECO:0000313" key="14">
    <source>
        <dbReference type="Proteomes" id="UP001046870"/>
    </source>
</evidence>
<dbReference type="GO" id="GO:0016020">
    <property type="term" value="C:membrane"/>
    <property type="evidence" value="ECO:0007669"/>
    <property type="project" value="UniProtKB-SubCell"/>
</dbReference>
<evidence type="ECO:0000256" key="1">
    <source>
        <dbReference type="ARBA" id="ARBA00004167"/>
    </source>
</evidence>
<evidence type="ECO:0000256" key="10">
    <source>
        <dbReference type="SAM" id="MobiDB-lite"/>
    </source>
</evidence>
<evidence type="ECO:0000256" key="9">
    <source>
        <dbReference type="PROSITE-ProRule" id="PRU00196"/>
    </source>
</evidence>
<sequence>MVQLSGENECEGQVEIFYQQTWRRVLLESWSFREASVVCRQLGCGSAVRVYSSSPSGTGESDVCLTGFQCSGRESHLGNCSAPQNLTCGSKEQVSIICSIVTRRSRPPVNPPPPQPLSIPAVAFLVLGALFFLLLAVLVVLLFRNRDLKKALNQRDHAPQYEAVYEEIEYKLSREKTLTLPRGQSNCQQEEGAGVTCADYASKPTTSSGSTVTSPTFSTRPVVTRQSQPQVNPPPSQPLSIPAVAFLVLGALFFLLLAVLVVLLFQNRDLKRVLNQRDQAPQYEAIYEEIEYNLSREKTYSVPQRESVLSEDLPPGYDDVGNGDGLSLLGESVRGEAGEDYDDVIAEESTGDLVSENIPESYDDVITVDPITGSVAGELLKGETPEYYDDVIATEQSLGSVEKVKTMEGPLEIGYDDVGEEPLNGGGAFQE</sequence>
<evidence type="ECO:0000256" key="5">
    <source>
        <dbReference type="ARBA" id="ARBA00022989"/>
    </source>
</evidence>
<dbReference type="SMART" id="SM00202">
    <property type="entry name" value="SR"/>
    <property type="match status" value="1"/>
</dbReference>
<evidence type="ECO:0000256" key="8">
    <source>
        <dbReference type="ARBA" id="ARBA00023180"/>
    </source>
</evidence>
<evidence type="ECO:0000256" key="3">
    <source>
        <dbReference type="ARBA" id="ARBA00022729"/>
    </source>
</evidence>
<feature type="region of interest" description="Disordered" evidence="10">
    <location>
        <begin position="412"/>
        <end position="431"/>
    </location>
</feature>
<feature type="transmembrane region" description="Helical" evidence="11">
    <location>
        <begin position="243"/>
        <end position="265"/>
    </location>
</feature>
<feature type="compositionally biased region" description="Low complexity" evidence="10">
    <location>
        <begin position="204"/>
        <end position="219"/>
    </location>
</feature>
<dbReference type="InterPro" id="IPR036772">
    <property type="entry name" value="SRCR-like_dom_sf"/>
</dbReference>
<keyword evidence="4" id="KW-0677">Repeat</keyword>
<protein>
    <recommendedName>
        <fullName evidence="12">SRCR domain-containing protein</fullName>
    </recommendedName>
</protein>
<evidence type="ECO:0000256" key="2">
    <source>
        <dbReference type="ARBA" id="ARBA00022692"/>
    </source>
</evidence>
<evidence type="ECO:0000313" key="13">
    <source>
        <dbReference type="EMBL" id="KAG7455906.1"/>
    </source>
</evidence>
<evidence type="ECO:0000256" key="11">
    <source>
        <dbReference type="SAM" id="Phobius"/>
    </source>
</evidence>
<keyword evidence="6 11" id="KW-0472">Membrane</keyword>
<feature type="domain" description="SRCR" evidence="12">
    <location>
        <begin position="2"/>
        <end position="99"/>
    </location>
</feature>
<evidence type="ECO:0000256" key="4">
    <source>
        <dbReference type="ARBA" id="ARBA00022737"/>
    </source>
</evidence>
<dbReference type="SUPFAM" id="SSF56487">
    <property type="entry name" value="SRCR-like"/>
    <property type="match status" value="1"/>
</dbReference>
<comment type="caution">
    <text evidence="9">Lacks conserved residue(s) required for the propagation of feature annotation.</text>
</comment>
<dbReference type="PANTHER" id="PTHR19331">
    <property type="entry name" value="SCAVENGER RECEPTOR DOMAIN-CONTAINING"/>
    <property type="match status" value="1"/>
</dbReference>
<dbReference type="PANTHER" id="PTHR19331:SF468">
    <property type="entry name" value="SCAVENGER RECEPTOR CYSTEINE-RICH TYPE 1 PROTEIN M160"/>
    <property type="match status" value="1"/>
</dbReference>
<keyword evidence="5 11" id="KW-1133">Transmembrane helix</keyword>
<gene>
    <name evidence="13" type="ORF">MATL_G00246010</name>
</gene>
<dbReference type="PROSITE" id="PS50287">
    <property type="entry name" value="SRCR_2"/>
    <property type="match status" value="1"/>
</dbReference>
<name>A0A9D3PAP5_MEGAT</name>
<dbReference type="PRINTS" id="PR00258">
    <property type="entry name" value="SPERACTRCPTR"/>
</dbReference>
<dbReference type="OrthoDB" id="536948at2759"/>
<feature type="region of interest" description="Disordered" evidence="10">
    <location>
        <begin position="204"/>
        <end position="236"/>
    </location>
</feature>
<keyword evidence="14" id="KW-1185">Reference proteome</keyword>
<keyword evidence="8" id="KW-0325">Glycoprotein</keyword>
<dbReference type="InterPro" id="IPR001190">
    <property type="entry name" value="SRCR"/>
</dbReference>
<feature type="transmembrane region" description="Helical" evidence="11">
    <location>
        <begin position="117"/>
        <end position="143"/>
    </location>
</feature>
<dbReference type="EMBL" id="JAFDVH010000023">
    <property type="protein sequence ID" value="KAG7455906.1"/>
    <property type="molecule type" value="Genomic_DNA"/>
</dbReference>
<keyword evidence="3" id="KW-0732">Signal</keyword>
<evidence type="ECO:0000256" key="6">
    <source>
        <dbReference type="ARBA" id="ARBA00023136"/>
    </source>
</evidence>
<feature type="disulfide bond" evidence="9">
    <location>
        <begin position="70"/>
        <end position="80"/>
    </location>
</feature>
<organism evidence="13 14">
    <name type="scientific">Megalops atlanticus</name>
    <name type="common">Tarpon</name>
    <name type="synonym">Clupea gigantea</name>
    <dbReference type="NCBI Taxonomy" id="7932"/>
    <lineage>
        <taxon>Eukaryota</taxon>
        <taxon>Metazoa</taxon>
        <taxon>Chordata</taxon>
        <taxon>Craniata</taxon>
        <taxon>Vertebrata</taxon>
        <taxon>Euteleostomi</taxon>
        <taxon>Actinopterygii</taxon>
        <taxon>Neopterygii</taxon>
        <taxon>Teleostei</taxon>
        <taxon>Elopiformes</taxon>
        <taxon>Megalopidae</taxon>
        <taxon>Megalops</taxon>
    </lineage>
</organism>
<reference evidence="13" key="1">
    <citation type="submission" date="2021-01" db="EMBL/GenBank/DDBJ databases">
        <authorList>
            <person name="Zahm M."/>
            <person name="Roques C."/>
            <person name="Cabau C."/>
            <person name="Klopp C."/>
            <person name="Donnadieu C."/>
            <person name="Jouanno E."/>
            <person name="Lampietro C."/>
            <person name="Louis A."/>
            <person name="Herpin A."/>
            <person name="Echchiki A."/>
            <person name="Berthelot C."/>
            <person name="Parey E."/>
            <person name="Roest-Crollius H."/>
            <person name="Braasch I."/>
            <person name="Postlethwait J."/>
            <person name="Bobe J."/>
            <person name="Montfort J."/>
            <person name="Bouchez O."/>
            <person name="Begum T."/>
            <person name="Mejri S."/>
            <person name="Adams A."/>
            <person name="Chen W.-J."/>
            <person name="Guiguen Y."/>
        </authorList>
    </citation>
    <scope>NUCLEOTIDE SEQUENCE</scope>
    <source>
        <strain evidence="13">YG-15Mar2019-1</strain>
        <tissue evidence="13">Brain</tissue>
    </source>
</reference>
<dbReference type="AlphaFoldDB" id="A0A9D3PAP5"/>
<evidence type="ECO:0000259" key="12">
    <source>
        <dbReference type="PROSITE" id="PS50287"/>
    </source>
</evidence>